<evidence type="ECO:0000256" key="5">
    <source>
        <dbReference type="ARBA" id="ARBA00022946"/>
    </source>
</evidence>
<keyword evidence="4" id="KW-0274">FAD</keyword>
<comment type="similarity">
    <text evidence="1">Belongs to the NADH dehydrogenase family.</text>
</comment>
<evidence type="ECO:0000256" key="6">
    <source>
        <dbReference type="ARBA" id="ARBA00023002"/>
    </source>
</evidence>
<protein>
    <recommendedName>
        <fullName evidence="2">NADH:ubiquinone reductase (non-electrogenic)</fullName>
        <ecNumber evidence="2">1.6.5.9</ecNumber>
    </recommendedName>
</protein>
<feature type="transmembrane region" description="Helical" evidence="9">
    <location>
        <begin position="377"/>
        <end position="399"/>
    </location>
</feature>
<keyword evidence="9" id="KW-0812">Transmembrane</keyword>
<evidence type="ECO:0000256" key="3">
    <source>
        <dbReference type="ARBA" id="ARBA00022630"/>
    </source>
</evidence>
<sequence>MDPFKNLHLDIPQTQKKRVVIIGGGFAGIQIAKGLKGHGFQVVLLDRNNYHTFQPLLYQVATAGLEPDSIAGALRQLFNNYPDFYFRMAKVTEIQPEEQKINTLIGDLYYDYLVIANGSKTNYFGNQEMFNLTFPLKQIPQALNLRSQMLQNFEQTVLTRDPLEKDKLTNFVVVGGGPTGVEVSGALGELKKHVLPKDYPDIDFNIMNLHLVDAGPRLLAGMSEKASAKALKYLDAFDVKVKLNTFVKNYDGEEVTLSDGTVIPAKTVVWAAGVKGNIIDGIPESSLERGRILVDDFSAVKGIKNMFALGDIAFMKTDRYPNGQPMLAPVAIQQGKLLARNLIRQSKNEAMKPFDYVDKGSMATVGRNKAVVDMPKFTFGGFPAWLVWMFVHLLSIIGFRNRLVVFSNWVWNYFTYDRGTRLIIRTFVRNKNYKQGESL</sequence>
<dbReference type="GO" id="GO:0050136">
    <property type="term" value="F:NADH dehydrogenase (quinone) (non-electrogenic) activity"/>
    <property type="evidence" value="ECO:0007669"/>
    <property type="project" value="UniProtKB-EC"/>
</dbReference>
<dbReference type="Proteomes" id="UP000075663">
    <property type="component" value="Unassembled WGS sequence"/>
</dbReference>
<keyword evidence="3" id="KW-0285">Flavoprotein</keyword>
<evidence type="ECO:0000256" key="2">
    <source>
        <dbReference type="ARBA" id="ARBA00012637"/>
    </source>
</evidence>
<comment type="caution">
    <text evidence="12">The sequence shown here is derived from an EMBL/GenBank/DDBJ whole genome shotgun (WGS) entry which is preliminary data.</text>
</comment>
<dbReference type="InterPro" id="IPR036188">
    <property type="entry name" value="FAD/NAD-bd_sf"/>
</dbReference>
<keyword evidence="6" id="KW-0560">Oxidoreductase</keyword>
<dbReference type="PANTHER" id="PTHR43706:SF47">
    <property type="entry name" value="EXTERNAL NADH-UBIQUINONE OXIDOREDUCTASE 1, MITOCHONDRIAL-RELATED"/>
    <property type="match status" value="1"/>
</dbReference>
<dbReference type="SUPFAM" id="SSF51905">
    <property type="entry name" value="FAD/NAD(P)-binding domain"/>
    <property type="match status" value="1"/>
</dbReference>
<dbReference type="STRING" id="1914963.AWW67_04685"/>
<feature type="domain" description="FAD/NAD(P)-binding" evidence="10">
    <location>
        <begin position="18"/>
        <end position="335"/>
    </location>
</feature>
<dbReference type="PRINTS" id="PR00368">
    <property type="entry name" value="FADPNR"/>
</dbReference>
<name>A0A150Y040_9BACT</name>
<comment type="catalytic activity">
    <reaction evidence="8">
        <text>a quinone + NADH + H(+) = a quinol + NAD(+)</text>
        <dbReference type="Rhea" id="RHEA:46160"/>
        <dbReference type="ChEBI" id="CHEBI:15378"/>
        <dbReference type="ChEBI" id="CHEBI:24646"/>
        <dbReference type="ChEBI" id="CHEBI:57540"/>
        <dbReference type="ChEBI" id="CHEBI:57945"/>
        <dbReference type="ChEBI" id="CHEBI:132124"/>
        <dbReference type="EC" id="1.6.5.9"/>
    </reaction>
</comment>
<dbReference type="Gene3D" id="3.50.50.100">
    <property type="match status" value="1"/>
</dbReference>
<dbReference type="RefSeq" id="WP_062301290.1">
    <property type="nucleotide sequence ID" value="NZ_LRPB01000023.1"/>
</dbReference>
<accession>A0A150Y040</accession>
<dbReference type="InterPro" id="IPR054585">
    <property type="entry name" value="NDH2-like_C"/>
</dbReference>
<keyword evidence="7" id="KW-0520">NAD</keyword>
<dbReference type="Pfam" id="PF22366">
    <property type="entry name" value="NDH2_C"/>
    <property type="match status" value="1"/>
</dbReference>
<dbReference type="InterPro" id="IPR045024">
    <property type="entry name" value="NDH-2"/>
</dbReference>
<dbReference type="AlphaFoldDB" id="A0A150Y040"/>
<evidence type="ECO:0000259" key="10">
    <source>
        <dbReference type="Pfam" id="PF07992"/>
    </source>
</evidence>
<keyword evidence="9" id="KW-0472">Membrane</keyword>
<dbReference type="InterPro" id="IPR023753">
    <property type="entry name" value="FAD/NAD-binding_dom"/>
</dbReference>
<reference evidence="12 13" key="1">
    <citation type="submission" date="2016-01" db="EMBL/GenBank/DDBJ databases">
        <title>Genome sequencing of Roseivirga seohaensis SW-152.</title>
        <authorList>
            <person name="Selvaratnam C."/>
            <person name="Thevarajoo S."/>
            <person name="Goh K.M."/>
            <person name="Ee R."/>
            <person name="Chan K.-G."/>
            <person name="Chong C.S."/>
        </authorList>
    </citation>
    <scope>NUCLEOTIDE SEQUENCE [LARGE SCALE GENOMIC DNA]</scope>
    <source>
        <strain evidence="12 13">SW-152</strain>
    </source>
</reference>
<organism evidence="12 13">
    <name type="scientific">Roseivirga seohaensis</name>
    <dbReference type="NCBI Taxonomy" id="1914963"/>
    <lineage>
        <taxon>Bacteria</taxon>
        <taxon>Pseudomonadati</taxon>
        <taxon>Bacteroidota</taxon>
        <taxon>Cytophagia</taxon>
        <taxon>Cytophagales</taxon>
        <taxon>Roseivirgaceae</taxon>
        <taxon>Roseivirga</taxon>
    </lineage>
</organism>
<dbReference type="PRINTS" id="PR00411">
    <property type="entry name" value="PNDRDTASEI"/>
</dbReference>
<gene>
    <name evidence="12" type="ORF">AWW67_04685</name>
</gene>
<evidence type="ECO:0000256" key="4">
    <source>
        <dbReference type="ARBA" id="ARBA00022827"/>
    </source>
</evidence>
<dbReference type="Pfam" id="PF07992">
    <property type="entry name" value="Pyr_redox_2"/>
    <property type="match status" value="1"/>
</dbReference>
<evidence type="ECO:0000256" key="8">
    <source>
        <dbReference type="ARBA" id="ARBA00047599"/>
    </source>
</evidence>
<keyword evidence="9" id="KW-1133">Transmembrane helix</keyword>
<evidence type="ECO:0000259" key="11">
    <source>
        <dbReference type="Pfam" id="PF22366"/>
    </source>
</evidence>
<keyword evidence="5" id="KW-0809">Transit peptide</keyword>
<evidence type="ECO:0000313" key="12">
    <source>
        <dbReference type="EMBL" id="KYG84409.1"/>
    </source>
</evidence>
<proteinExistence type="inferred from homology"/>
<dbReference type="EMBL" id="LRPB01000023">
    <property type="protein sequence ID" value="KYG84409.1"/>
    <property type="molecule type" value="Genomic_DNA"/>
</dbReference>
<dbReference type="PANTHER" id="PTHR43706">
    <property type="entry name" value="NADH DEHYDROGENASE"/>
    <property type="match status" value="1"/>
</dbReference>
<evidence type="ECO:0000313" key="13">
    <source>
        <dbReference type="Proteomes" id="UP000075663"/>
    </source>
</evidence>
<evidence type="ECO:0000256" key="9">
    <source>
        <dbReference type="SAM" id="Phobius"/>
    </source>
</evidence>
<evidence type="ECO:0000256" key="1">
    <source>
        <dbReference type="ARBA" id="ARBA00005272"/>
    </source>
</evidence>
<evidence type="ECO:0000256" key="7">
    <source>
        <dbReference type="ARBA" id="ARBA00023027"/>
    </source>
</evidence>
<feature type="domain" description="External alternative NADH-ubiquinone oxidoreductase-like C-terminal" evidence="11">
    <location>
        <begin position="359"/>
        <end position="414"/>
    </location>
</feature>
<dbReference type="EC" id="1.6.5.9" evidence="2"/>